<organism evidence="1 2">
    <name type="scientific">Halobacillus karajensis</name>
    <dbReference type="NCBI Taxonomy" id="195088"/>
    <lineage>
        <taxon>Bacteria</taxon>
        <taxon>Bacillati</taxon>
        <taxon>Bacillota</taxon>
        <taxon>Bacilli</taxon>
        <taxon>Bacillales</taxon>
        <taxon>Bacillaceae</taxon>
        <taxon>Halobacillus</taxon>
    </lineage>
</organism>
<evidence type="ECO:0000313" key="2">
    <source>
        <dbReference type="Proteomes" id="UP000028868"/>
    </source>
</evidence>
<comment type="caution">
    <text evidence="1">The sequence shown here is derived from an EMBL/GenBank/DDBJ whole genome shotgun (WGS) entry which is preliminary data.</text>
</comment>
<dbReference type="EMBL" id="CCDI010000007">
    <property type="protein sequence ID" value="CDQ25536.1"/>
    <property type="molecule type" value="Genomic_DNA"/>
</dbReference>
<reference evidence="2" key="1">
    <citation type="submission" date="2014-03" db="EMBL/GenBank/DDBJ databases">
        <authorList>
            <person name="Urmite Genomes U."/>
        </authorList>
    </citation>
    <scope>NUCLEOTIDE SEQUENCE [LARGE SCALE GENOMIC DNA]</scope>
    <source>
        <strain evidence="2">HD-03</strain>
    </source>
</reference>
<evidence type="ECO:0000313" key="1">
    <source>
        <dbReference type="EMBL" id="CDQ25536.1"/>
    </source>
</evidence>
<name>A0A024P9W6_9BACI</name>
<accession>A0A024P9W6</accession>
<sequence length="72" mass="8108">MKAALENQELALDVAEVNGSSFCRCGRRYRSQVEHFIGVNLGGTAGIKPLVPYRDEGFFIFYSVFLISRVYT</sequence>
<protein>
    <submittedName>
        <fullName evidence="1">Uncharacterized protein</fullName>
    </submittedName>
</protein>
<reference evidence="1 2" key="2">
    <citation type="submission" date="2014-05" db="EMBL/GenBank/DDBJ databases">
        <title>Draft genome sequence of Halobacillus karajensis HK-03.</title>
        <authorList>
            <person name="Khelaifia S."/>
            <person name="Croce O."/>
            <person name="Lagier J.C."/>
            <person name="Raoult D."/>
        </authorList>
    </citation>
    <scope>NUCLEOTIDE SEQUENCE [LARGE SCALE GENOMIC DNA]</scope>
    <source>
        <strain evidence="1 2">HD-03</strain>
    </source>
</reference>
<dbReference type="Proteomes" id="UP000028868">
    <property type="component" value="Unassembled WGS sequence"/>
</dbReference>
<keyword evidence="2" id="KW-1185">Reference proteome</keyword>
<dbReference type="AlphaFoldDB" id="A0A024P9W6"/>
<proteinExistence type="predicted"/>
<gene>
    <name evidence="1" type="ORF">BN983_03885</name>
</gene>